<dbReference type="InterPro" id="IPR002545">
    <property type="entry name" value="CheW-lke_dom"/>
</dbReference>
<protein>
    <submittedName>
        <fullName evidence="2">Chemotaxis protein CheW</fullName>
    </submittedName>
</protein>
<sequence>MNDNRQVLPCVLIPMAGRQLLLPNVSIAEIVDYGATTPKDNGPAWLLGELNWRGLNLPVVSYDAANGGERSDAGDGRGRIAVLNTIGSHHNQLPFLALVTRGIPSQTRVEQSQLHPLEGDTGPADLMKVDLNGEEAFIPNLEYLEDLASSHHG</sequence>
<evidence type="ECO:0000313" key="3">
    <source>
        <dbReference type="Proteomes" id="UP000231409"/>
    </source>
</evidence>
<reference evidence="2 3" key="1">
    <citation type="submission" date="2017-09" db="EMBL/GenBank/DDBJ databases">
        <title>The draft genome sequences of Marinobacter sp. PWS21.</title>
        <authorList>
            <person name="Cao J."/>
        </authorList>
    </citation>
    <scope>NUCLEOTIDE SEQUENCE [LARGE SCALE GENOMIC DNA]</scope>
    <source>
        <strain evidence="2 3">PWS21</strain>
    </source>
</reference>
<dbReference type="AlphaFoldDB" id="A0A2G1UGZ3"/>
<comment type="caution">
    <text evidence="2">The sequence shown here is derived from an EMBL/GenBank/DDBJ whole genome shotgun (WGS) entry which is preliminary data.</text>
</comment>
<dbReference type="Pfam" id="PF01584">
    <property type="entry name" value="CheW"/>
    <property type="match status" value="1"/>
</dbReference>
<dbReference type="Proteomes" id="UP000231409">
    <property type="component" value="Unassembled WGS sequence"/>
</dbReference>
<dbReference type="SUPFAM" id="SSF50341">
    <property type="entry name" value="CheW-like"/>
    <property type="match status" value="1"/>
</dbReference>
<dbReference type="EMBL" id="NTFH01000015">
    <property type="protein sequence ID" value="PHQ13754.1"/>
    <property type="molecule type" value="Genomic_DNA"/>
</dbReference>
<evidence type="ECO:0000259" key="1">
    <source>
        <dbReference type="PROSITE" id="PS50851"/>
    </source>
</evidence>
<dbReference type="GO" id="GO:0006935">
    <property type="term" value="P:chemotaxis"/>
    <property type="evidence" value="ECO:0007669"/>
    <property type="project" value="InterPro"/>
</dbReference>
<dbReference type="PROSITE" id="PS50851">
    <property type="entry name" value="CHEW"/>
    <property type="match status" value="1"/>
</dbReference>
<organism evidence="2 3">
    <name type="scientific">Marinobacter profundi</name>
    <dbReference type="NCBI Taxonomy" id="2666256"/>
    <lineage>
        <taxon>Bacteria</taxon>
        <taxon>Pseudomonadati</taxon>
        <taxon>Pseudomonadota</taxon>
        <taxon>Gammaproteobacteria</taxon>
        <taxon>Pseudomonadales</taxon>
        <taxon>Marinobacteraceae</taxon>
        <taxon>Marinobacter</taxon>
    </lineage>
</organism>
<dbReference type="InterPro" id="IPR036061">
    <property type="entry name" value="CheW-like_dom_sf"/>
</dbReference>
<accession>A0A2G1UGZ3</accession>
<keyword evidence="3" id="KW-1185">Reference proteome</keyword>
<dbReference type="GO" id="GO:0007165">
    <property type="term" value="P:signal transduction"/>
    <property type="evidence" value="ECO:0007669"/>
    <property type="project" value="InterPro"/>
</dbReference>
<dbReference type="RefSeq" id="WP_099615903.1">
    <property type="nucleotide sequence ID" value="NZ_KZ319377.1"/>
</dbReference>
<gene>
    <name evidence="2" type="ORF">CLH61_16700</name>
</gene>
<evidence type="ECO:0000313" key="2">
    <source>
        <dbReference type="EMBL" id="PHQ13754.1"/>
    </source>
</evidence>
<name>A0A2G1UGZ3_9GAMM</name>
<proteinExistence type="predicted"/>
<feature type="domain" description="CheW-like" evidence="1">
    <location>
        <begin position="7"/>
        <end position="150"/>
    </location>
</feature>